<evidence type="ECO:0000256" key="4">
    <source>
        <dbReference type="ARBA" id="ARBA00023015"/>
    </source>
</evidence>
<keyword evidence="8" id="KW-0539">Nucleus</keyword>
<dbReference type="GO" id="GO:0003700">
    <property type="term" value="F:DNA-binding transcription factor activity"/>
    <property type="evidence" value="ECO:0007669"/>
    <property type="project" value="InterPro"/>
</dbReference>
<sequence length="763" mass="84791">MAEDEGGGVSQQPAPNVSESCGNSINCHSSPQHNITCDTSNDSLHSIAAAPALPLRTVPPSTPTSPAPAPFLIKSYEIVDDVLTDTTVSWNRSGTSFIVWNPQQFCQYLLPRYFKHSNFSSFIRQLNIYGFRKTDPDRWEFANPCFLRGNRQLLKDIRRRTSASTSLGSRHHVGASSSREPHRPEMGFTRSDKISQYEVMPISPQVQNQLALVAPVAPGPDPCPSKVADIHEGRTQGEIDRLRNEKRLLMMEVMRLRNQLQNTEQELQQLWQTLQVMERQQHHMLVFVSQAAHQEFMTYRMGQQQQHPHRRQALPLQLLPGISSSGHHSLVNIGGSEARGPQALAFSRNDAINIEGSRDESFNCARVPKVRHELLPVEQKTANASTQQEVIELEKSENINHLIPGLGHHTEMTSGAHYPLQWKGASTTPLEILSFTAVCSPVQDVNQLSDDSCTQIFIEPQDCEILDTRMHFASKLHHDHSSSGGYECNYQMASRKVNIDGSLSPIDQALHDVGKDDDAGCTQIQKAAACDNRLLKESPTSDEKGRVKPQVHRILVGDEKYTDSSSPSIRPVSDDEETALDALNSSCLAASLIGNPKEILASPSASHHCRQFLSEECSQQAPTEVASASHHCRRFLSEECSQQVPTEASNDEICGRTLIMSDSELQLPMARGKLKYGDIRSDINNDDSDFWELILEYSCPQQSSINEVSSALPTAICTPESRPVQTSETRRQATQTSHISTSSSSSLQGQYLCHDPSWRNPQS</sequence>
<dbReference type="SMART" id="SM00415">
    <property type="entry name" value="HSF"/>
    <property type="match status" value="1"/>
</dbReference>
<evidence type="ECO:0000256" key="6">
    <source>
        <dbReference type="ARBA" id="ARBA00023125"/>
    </source>
</evidence>
<comment type="caution">
    <text evidence="13">The sequence shown here is derived from an EMBL/GenBank/DDBJ whole genome shotgun (WGS) entry which is preliminary data.</text>
</comment>
<dbReference type="InterPro" id="IPR000232">
    <property type="entry name" value="HSF_DNA-bd"/>
</dbReference>
<dbReference type="Gene3D" id="1.10.10.10">
    <property type="entry name" value="Winged helix-like DNA-binding domain superfamily/Winged helix DNA-binding domain"/>
    <property type="match status" value="1"/>
</dbReference>
<keyword evidence="5" id="KW-0346">Stress response</keyword>
<dbReference type="Proteomes" id="UP000825935">
    <property type="component" value="Chromosome 8"/>
</dbReference>
<dbReference type="InterPro" id="IPR036388">
    <property type="entry name" value="WH-like_DNA-bd_sf"/>
</dbReference>
<keyword evidence="4" id="KW-0805">Transcription regulation</keyword>
<feature type="domain" description="HSF-type DNA-binding" evidence="12">
    <location>
        <begin position="67"/>
        <end position="160"/>
    </location>
</feature>
<dbReference type="Pfam" id="PF00447">
    <property type="entry name" value="HSF_DNA-bind"/>
    <property type="match status" value="1"/>
</dbReference>
<dbReference type="InterPro" id="IPR036390">
    <property type="entry name" value="WH_DNA-bd_sf"/>
</dbReference>
<proteinExistence type="inferred from homology"/>
<keyword evidence="3" id="KW-0597">Phosphoprotein</keyword>
<comment type="similarity">
    <text evidence="9">Belongs to the HSF family.</text>
</comment>
<dbReference type="AlphaFoldDB" id="A0A8T2U5R8"/>
<dbReference type="FunFam" id="1.10.10.10:FF:000037">
    <property type="entry name" value="Heat stress transcription factor B-4"/>
    <property type="match status" value="1"/>
</dbReference>
<keyword evidence="10" id="KW-0175">Coiled coil</keyword>
<gene>
    <name evidence="13" type="ORF">KP509_08G009400</name>
</gene>
<protein>
    <recommendedName>
        <fullName evidence="12">HSF-type DNA-binding domain-containing protein</fullName>
    </recommendedName>
</protein>
<keyword evidence="6" id="KW-0238">DNA-binding</keyword>
<evidence type="ECO:0000256" key="10">
    <source>
        <dbReference type="SAM" id="Coils"/>
    </source>
</evidence>
<name>A0A8T2U5R8_CERRI</name>
<feature type="compositionally biased region" description="Polar residues" evidence="11">
    <location>
        <begin position="10"/>
        <end position="22"/>
    </location>
</feature>
<evidence type="ECO:0000313" key="13">
    <source>
        <dbReference type="EMBL" id="KAH7430692.1"/>
    </source>
</evidence>
<feature type="region of interest" description="Disordered" evidence="11">
    <location>
        <begin position="1"/>
        <end position="22"/>
    </location>
</feature>
<dbReference type="GO" id="GO:0043565">
    <property type="term" value="F:sequence-specific DNA binding"/>
    <property type="evidence" value="ECO:0007669"/>
    <property type="project" value="InterPro"/>
</dbReference>
<dbReference type="GO" id="GO:0005634">
    <property type="term" value="C:nucleus"/>
    <property type="evidence" value="ECO:0007669"/>
    <property type="project" value="UniProtKB-SubCell"/>
</dbReference>
<feature type="region of interest" description="Disordered" evidence="11">
    <location>
        <begin position="161"/>
        <end position="186"/>
    </location>
</feature>
<evidence type="ECO:0000259" key="12">
    <source>
        <dbReference type="SMART" id="SM00415"/>
    </source>
</evidence>
<evidence type="ECO:0000256" key="9">
    <source>
        <dbReference type="RuleBase" id="RU004020"/>
    </source>
</evidence>
<organism evidence="13 14">
    <name type="scientific">Ceratopteris richardii</name>
    <name type="common">Triangle waterfern</name>
    <dbReference type="NCBI Taxonomy" id="49495"/>
    <lineage>
        <taxon>Eukaryota</taxon>
        <taxon>Viridiplantae</taxon>
        <taxon>Streptophyta</taxon>
        <taxon>Embryophyta</taxon>
        <taxon>Tracheophyta</taxon>
        <taxon>Polypodiopsida</taxon>
        <taxon>Polypodiidae</taxon>
        <taxon>Polypodiales</taxon>
        <taxon>Pteridineae</taxon>
        <taxon>Pteridaceae</taxon>
        <taxon>Parkerioideae</taxon>
        <taxon>Ceratopteris</taxon>
    </lineage>
</organism>
<dbReference type="PANTHER" id="PTHR10015:SF427">
    <property type="entry name" value="HEAT SHOCK FACTOR PROTEIN"/>
    <property type="match status" value="1"/>
</dbReference>
<feature type="compositionally biased region" description="Low complexity" evidence="11">
    <location>
        <begin position="734"/>
        <end position="746"/>
    </location>
</feature>
<dbReference type="SUPFAM" id="SSF46785">
    <property type="entry name" value="Winged helix' DNA-binding domain"/>
    <property type="match status" value="1"/>
</dbReference>
<dbReference type="EMBL" id="CM035413">
    <property type="protein sequence ID" value="KAH7430691.1"/>
    <property type="molecule type" value="Genomic_DNA"/>
</dbReference>
<dbReference type="PRINTS" id="PR00056">
    <property type="entry name" value="HSFDOMAIN"/>
</dbReference>
<keyword evidence="14" id="KW-1185">Reference proteome</keyword>
<evidence type="ECO:0000256" key="8">
    <source>
        <dbReference type="ARBA" id="ARBA00023242"/>
    </source>
</evidence>
<evidence type="ECO:0000256" key="11">
    <source>
        <dbReference type="SAM" id="MobiDB-lite"/>
    </source>
</evidence>
<dbReference type="PANTHER" id="PTHR10015">
    <property type="entry name" value="HEAT SHOCK TRANSCRIPTION FACTOR"/>
    <property type="match status" value="1"/>
</dbReference>
<dbReference type="OrthoDB" id="60033at2759"/>
<keyword evidence="7" id="KW-0804">Transcription</keyword>
<feature type="region of interest" description="Disordered" evidence="11">
    <location>
        <begin position="719"/>
        <end position="763"/>
    </location>
</feature>
<dbReference type="EMBL" id="CM035413">
    <property type="protein sequence ID" value="KAH7430692.1"/>
    <property type="molecule type" value="Genomic_DNA"/>
</dbReference>
<dbReference type="EMBL" id="CM035413">
    <property type="protein sequence ID" value="KAH7430690.1"/>
    <property type="molecule type" value="Genomic_DNA"/>
</dbReference>
<evidence type="ECO:0000256" key="5">
    <source>
        <dbReference type="ARBA" id="ARBA00023016"/>
    </source>
</evidence>
<comment type="subunit">
    <text evidence="2">Homotrimer.</text>
</comment>
<comment type="subcellular location">
    <subcellularLocation>
        <location evidence="1">Nucleus</location>
    </subcellularLocation>
</comment>
<evidence type="ECO:0000256" key="2">
    <source>
        <dbReference type="ARBA" id="ARBA00011233"/>
    </source>
</evidence>
<accession>A0A8T2U5R8</accession>
<evidence type="ECO:0000313" key="14">
    <source>
        <dbReference type="Proteomes" id="UP000825935"/>
    </source>
</evidence>
<feature type="coiled-coil region" evidence="10">
    <location>
        <begin position="239"/>
        <end position="280"/>
    </location>
</feature>
<evidence type="ECO:0000256" key="3">
    <source>
        <dbReference type="ARBA" id="ARBA00022553"/>
    </source>
</evidence>
<evidence type="ECO:0000256" key="1">
    <source>
        <dbReference type="ARBA" id="ARBA00004123"/>
    </source>
</evidence>
<reference evidence="13" key="1">
    <citation type="submission" date="2021-08" db="EMBL/GenBank/DDBJ databases">
        <title>WGS assembly of Ceratopteris richardii.</title>
        <authorList>
            <person name="Marchant D.B."/>
            <person name="Chen G."/>
            <person name="Jenkins J."/>
            <person name="Shu S."/>
            <person name="Leebens-Mack J."/>
            <person name="Grimwood J."/>
            <person name="Schmutz J."/>
            <person name="Soltis P."/>
            <person name="Soltis D."/>
            <person name="Chen Z.-H."/>
        </authorList>
    </citation>
    <scope>NUCLEOTIDE SEQUENCE</scope>
    <source>
        <strain evidence="13">Whitten #5841</strain>
        <tissue evidence="13">Leaf</tissue>
    </source>
</reference>
<evidence type="ECO:0000256" key="7">
    <source>
        <dbReference type="ARBA" id="ARBA00023163"/>
    </source>
</evidence>